<accession>A0A380TGD6</accession>
<protein>
    <submittedName>
        <fullName evidence="1">Uncharacterized protein</fullName>
    </submittedName>
</protein>
<gene>
    <name evidence="1" type="ORF">DF3PB_3710002</name>
</gene>
<name>A0A380TGD6_9ZZZZ</name>
<reference evidence="1" key="1">
    <citation type="submission" date="2018-07" db="EMBL/GenBank/DDBJ databases">
        <authorList>
            <person name="Quirk P.G."/>
            <person name="Krulwich T.A."/>
        </authorList>
    </citation>
    <scope>NUCLEOTIDE SEQUENCE</scope>
</reference>
<organism evidence="1">
    <name type="scientific">metagenome</name>
    <dbReference type="NCBI Taxonomy" id="256318"/>
    <lineage>
        <taxon>unclassified sequences</taxon>
        <taxon>metagenomes</taxon>
    </lineage>
</organism>
<evidence type="ECO:0000313" key="1">
    <source>
        <dbReference type="EMBL" id="SUS07067.1"/>
    </source>
</evidence>
<proteinExistence type="predicted"/>
<sequence>MADDPISDHDRDSLHILPLAIIPLRTSSLRRARLVKNVQLDSVIEFFDDPSTGSGHLNIESLPHEYGWPEMPVHPDLKVLRNLAKLSSFDVYSLRVQLRELGIPVNENEALRLSPRKAEELTVYMRDFTRPLIQNIYGTDDLEIQCFEQLVSMLRNPNVKQALQKLTVMAETLSIKVEEIPGFLEDYGDIFLSLSYYKQCLDSIEPTITDFLEWLDQLNTSWQGRSDPQLNATCRLIEDTINGTMAAISGRLESFYRNTRDMWESVSAERFRKVETLIKGYHTTIGGQLCALTVKIQAWARSFPSKNAGGPARRAKFLMTEMRQGIERVRVFETNAPSVAALR</sequence>
<dbReference type="AlphaFoldDB" id="A0A380TGD6"/>
<dbReference type="EMBL" id="UIDG01000303">
    <property type="protein sequence ID" value="SUS07067.1"/>
    <property type="molecule type" value="Genomic_DNA"/>
</dbReference>